<evidence type="ECO:0000313" key="2">
    <source>
        <dbReference type="EMBL" id="ERJ04942.1"/>
    </source>
</evidence>
<comment type="caution">
    <text evidence="2">The sequence shown here is derived from an EMBL/GenBank/DDBJ whole genome shotgun (WGS) entry which is preliminary data.</text>
</comment>
<evidence type="ECO:0000259" key="1">
    <source>
        <dbReference type="Pfam" id="PF26589"/>
    </source>
</evidence>
<reference evidence="2 3" key="2">
    <citation type="journal article" date="2013" name="PLoS ONE">
        <title>INDIGO - INtegrated Data Warehouse of MIcrobial GenOmes with Examples from the Red Sea Extremophiles.</title>
        <authorList>
            <person name="Alam I."/>
            <person name="Antunes A."/>
            <person name="Kamau A.A."/>
            <person name="Ba Alawi W."/>
            <person name="Kalkatawi M."/>
            <person name="Stingl U."/>
            <person name="Bajic V.B."/>
        </authorList>
    </citation>
    <scope>NUCLEOTIDE SEQUENCE [LARGE SCALE GENOMIC DNA]</scope>
    <source>
        <strain evidence="2 3">SARL4B</strain>
    </source>
</reference>
<dbReference type="Pfam" id="PF26589">
    <property type="entry name" value="DUF8186"/>
    <property type="match status" value="1"/>
</dbReference>
<dbReference type="AlphaFoldDB" id="U2DFV6"/>
<gene>
    <name evidence="2" type="ORF">HLRTI_003055</name>
</gene>
<proteinExistence type="predicted"/>
<organism evidence="2 3">
    <name type="scientific">Halorhabdus tiamatea SARL4B</name>
    <dbReference type="NCBI Taxonomy" id="1033806"/>
    <lineage>
        <taxon>Archaea</taxon>
        <taxon>Methanobacteriati</taxon>
        <taxon>Methanobacteriota</taxon>
        <taxon>Stenosarchaea group</taxon>
        <taxon>Halobacteria</taxon>
        <taxon>Halobacteriales</taxon>
        <taxon>Haloarculaceae</taxon>
        <taxon>Halorhabdus</taxon>
    </lineage>
</organism>
<dbReference type="Proteomes" id="UP000003861">
    <property type="component" value="Unassembled WGS sequence"/>
</dbReference>
<feature type="domain" description="DUF8186" evidence="1">
    <location>
        <begin position="2"/>
        <end position="89"/>
    </location>
</feature>
<reference evidence="2 3" key="1">
    <citation type="journal article" date="2011" name="J. Bacteriol.">
        <title>Genome sequence of Halorhabdus tiamatea, the first archaeon isolated from a deep-sea anoxic brine lake.</title>
        <authorList>
            <person name="Antunes A."/>
            <person name="Alam I."/>
            <person name="Bajic V.B."/>
            <person name="Stingl U."/>
        </authorList>
    </citation>
    <scope>NUCLEOTIDE SEQUENCE [LARGE SCALE GENOMIC DNA]</scope>
    <source>
        <strain evidence="2 3">SARL4B</strain>
    </source>
</reference>
<dbReference type="EMBL" id="AFNT02000049">
    <property type="protein sequence ID" value="ERJ04942.1"/>
    <property type="molecule type" value="Genomic_DNA"/>
</dbReference>
<name>U2DFV6_9EURY</name>
<dbReference type="InterPro" id="IPR058499">
    <property type="entry name" value="DUF8186"/>
</dbReference>
<sequence>MGRSKAIHPAGTPISGSGFIRDAAITIFAVHPSTKAYVSAHNQPHYISRDGEVLATTDYRVRVPKARGSKKKGDRTYWRFRSARVNETQSITSG</sequence>
<evidence type="ECO:0000313" key="3">
    <source>
        <dbReference type="Proteomes" id="UP000003861"/>
    </source>
</evidence>
<protein>
    <recommendedName>
        <fullName evidence="1">DUF8186 domain-containing protein</fullName>
    </recommendedName>
</protein>
<accession>U2DFV6</accession>